<dbReference type="PANTHER" id="PTHR39173:SF1">
    <property type="entry name" value="ACETYLTRANSFERASE"/>
    <property type="match status" value="1"/>
</dbReference>
<dbReference type="InterPro" id="IPR000182">
    <property type="entry name" value="GNAT_dom"/>
</dbReference>
<dbReference type="CDD" id="cd04301">
    <property type="entry name" value="NAT_SF"/>
    <property type="match status" value="1"/>
</dbReference>
<dbReference type="PANTHER" id="PTHR39173">
    <property type="entry name" value="ACETYLTRANSFERASE"/>
    <property type="match status" value="1"/>
</dbReference>
<sequence>MTIALSRPNIDLFDSWAAAVAEFEGGHVDGGGLEKGFVPDRAAFEAFVERAELYATPGAVLPEGHVPCDYYWITEGDQVVGFLSFRRELNDYLRRFGGHIGYSVIPSRRREGIVREAMRQVLRQAKEEGYGRVMLTCDDDNVGSIRTIEGAGGELEDVIEAPQAGQPLVRRYWIDVSGTRLAAS</sequence>
<dbReference type="EMBL" id="CP031422">
    <property type="protein sequence ID" value="AZS39219.1"/>
    <property type="molecule type" value="Genomic_DNA"/>
</dbReference>
<name>A0A3S9WGK5_9MICO</name>
<evidence type="ECO:0000313" key="3">
    <source>
        <dbReference type="Proteomes" id="UP000274841"/>
    </source>
</evidence>
<dbReference type="RefSeq" id="WP_127011692.1">
    <property type="nucleotide sequence ID" value="NZ_CP031422.1"/>
</dbReference>
<dbReference type="GO" id="GO:0016747">
    <property type="term" value="F:acyltransferase activity, transferring groups other than amino-acyl groups"/>
    <property type="evidence" value="ECO:0007669"/>
    <property type="project" value="InterPro"/>
</dbReference>
<organism evidence="2 3">
    <name type="scientific">Microbacterium oxydans</name>
    <dbReference type="NCBI Taxonomy" id="82380"/>
    <lineage>
        <taxon>Bacteria</taxon>
        <taxon>Bacillati</taxon>
        <taxon>Actinomycetota</taxon>
        <taxon>Actinomycetes</taxon>
        <taxon>Micrococcales</taxon>
        <taxon>Microbacteriaceae</taxon>
        <taxon>Microbacterium</taxon>
    </lineage>
</organism>
<feature type="domain" description="N-acetyltransferase" evidence="1">
    <location>
        <begin position="1"/>
        <end position="175"/>
    </location>
</feature>
<dbReference type="Proteomes" id="UP000274841">
    <property type="component" value="Chromosome"/>
</dbReference>
<dbReference type="Pfam" id="PF00583">
    <property type="entry name" value="Acetyltransf_1"/>
    <property type="match status" value="1"/>
</dbReference>
<dbReference type="SUPFAM" id="SSF55729">
    <property type="entry name" value="Acyl-CoA N-acyltransferases (Nat)"/>
    <property type="match status" value="1"/>
</dbReference>
<dbReference type="InterPro" id="IPR016181">
    <property type="entry name" value="Acyl_CoA_acyltransferase"/>
</dbReference>
<evidence type="ECO:0000313" key="2">
    <source>
        <dbReference type="EMBL" id="AZS39219.1"/>
    </source>
</evidence>
<dbReference type="PROSITE" id="PS51186">
    <property type="entry name" value="GNAT"/>
    <property type="match status" value="1"/>
</dbReference>
<dbReference type="KEGG" id="moy:CVS54_00520"/>
<evidence type="ECO:0000259" key="1">
    <source>
        <dbReference type="PROSITE" id="PS51186"/>
    </source>
</evidence>
<reference evidence="2 3" key="1">
    <citation type="submission" date="2018-08" db="EMBL/GenBank/DDBJ databases">
        <title>Microbacterium oxydans strain HG3.</title>
        <authorList>
            <person name="ORTET P."/>
        </authorList>
    </citation>
    <scope>NUCLEOTIDE SEQUENCE [LARGE SCALE GENOMIC DNA]</scope>
    <source>
        <strain evidence="2 3">HG3</strain>
    </source>
</reference>
<dbReference type="Gene3D" id="3.40.630.30">
    <property type="match status" value="1"/>
</dbReference>
<protein>
    <recommendedName>
        <fullName evidence="1">N-acetyltransferase domain-containing protein</fullName>
    </recommendedName>
</protein>
<dbReference type="AlphaFoldDB" id="A0A3S9WGK5"/>
<gene>
    <name evidence="2" type="ORF">CVS54_00520</name>
</gene>
<proteinExistence type="predicted"/>
<accession>A0A3S9WGK5</accession>